<keyword evidence="3" id="KW-1185">Reference proteome</keyword>
<feature type="transmembrane region" description="Helical" evidence="1">
    <location>
        <begin position="20"/>
        <end position="40"/>
    </location>
</feature>
<gene>
    <name evidence="2" type="ORF">JI739_03120</name>
</gene>
<dbReference type="EMBL" id="JAEQNA010000001">
    <property type="protein sequence ID" value="MBL0419331.1"/>
    <property type="molecule type" value="Genomic_DNA"/>
</dbReference>
<dbReference type="RefSeq" id="WP_201682372.1">
    <property type="nucleotide sequence ID" value="NZ_JAEQNA010000001.1"/>
</dbReference>
<keyword evidence="1" id="KW-0812">Transmembrane</keyword>
<accession>A0A937D614</accession>
<dbReference type="AlphaFoldDB" id="A0A937D614"/>
<name>A0A937D614_9BURK</name>
<evidence type="ECO:0000256" key="1">
    <source>
        <dbReference type="SAM" id="Phobius"/>
    </source>
</evidence>
<dbReference type="PROSITE" id="PS51257">
    <property type="entry name" value="PROKAR_LIPOPROTEIN"/>
    <property type="match status" value="1"/>
</dbReference>
<comment type="caution">
    <text evidence="2">The sequence shown here is derived from an EMBL/GenBank/DDBJ whole genome shotgun (WGS) entry which is preliminary data.</text>
</comment>
<organism evidence="2 3">
    <name type="scientific">Ramlibacter aurantiacus</name>
    <dbReference type="NCBI Taxonomy" id="2801330"/>
    <lineage>
        <taxon>Bacteria</taxon>
        <taxon>Pseudomonadati</taxon>
        <taxon>Pseudomonadota</taxon>
        <taxon>Betaproteobacteria</taxon>
        <taxon>Burkholderiales</taxon>
        <taxon>Comamonadaceae</taxon>
        <taxon>Ramlibacter</taxon>
    </lineage>
</organism>
<evidence type="ECO:0000313" key="3">
    <source>
        <dbReference type="Proteomes" id="UP000613011"/>
    </source>
</evidence>
<keyword evidence="1" id="KW-1133">Transmembrane helix</keyword>
<protein>
    <submittedName>
        <fullName evidence="2">Uncharacterized protein</fullName>
    </submittedName>
</protein>
<reference evidence="2" key="1">
    <citation type="submission" date="2021-01" db="EMBL/GenBank/DDBJ databases">
        <title>Ramlibacter sp. strain AW1 16S ribosomal RNA gene Genome sequencing and assembly.</title>
        <authorList>
            <person name="Kang M."/>
        </authorList>
    </citation>
    <scope>NUCLEOTIDE SEQUENCE</scope>
    <source>
        <strain evidence="2">AW1</strain>
    </source>
</reference>
<keyword evidence="1" id="KW-0472">Membrane</keyword>
<proteinExistence type="predicted"/>
<sequence length="115" mass="11839">MRLPRFDHPLHLVAGQTIWLAWFGAVYGGMSVACAAWPQAAGAGPVNAINLALLAFSLLTAALLGWATRAAWGTAARVGGGRERFVARAAAFLYGASALATLLVAAPLLALPPCL</sequence>
<evidence type="ECO:0000313" key="2">
    <source>
        <dbReference type="EMBL" id="MBL0419331.1"/>
    </source>
</evidence>
<dbReference type="Proteomes" id="UP000613011">
    <property type="component" value="Unassembled WGS sequence"/>
</dbReference>
<feature type="transmembrane region" description="Helical" evidence="1">
    <location>
        <begin position="46"/>
        <end position="68"/>
    </location>
</feature>
<feature type="transmembrane region" description="Helical" evidence="1">
    <location>
        <begin position="89"/>
        <end position="110"/>
    </location>
</feature>